<organism evidence="1 2">
    <name type="scientific">Pristionchus mayeri</name>
    <dbReference type="NCBI Taxonomy" id="1317129"/>
    <lineage>
        <taxon>Eukaryota</taxon>
        <taxon>Metazoa</taxon>
        <taxon>Ecdysozoa</taxon>
        <taxon>Nematoda</taxon>
        <taxon>Chromadorea</taxon>
        <taxon>Rhabditida</taxon>
        <taxon>Rhabditina</taxon>
        <taxon>Diplogasteromorpha</taxon>
        <taxon>Diplogasteroidea</taxon>
        <taxon>Neodiplogasteridae</taxon>
        <taxon>Pristionchus</taxon>
    </lineage>
</organism>
<feature type="non-terminal residue" evidence="1">
    <location>
        <position position="104"/>
    </location>
</feature>
<feature type="non-terminal residue" evidence="1">
    <location>
        <position position="1"/>
    </location>
</feature>
<dbReference type="AlphaFoldDB" id="A0AAN5CRR8"/>
<sequence>RQEFLKRIIVLSSKDRERVEMLEKNLIHACFCLDHFTRKRKAISEVTDDEGMKTLHAVPTNFSSEYNRLSLVSAEPSEITWKTAIGPSICSICDKLAYRYFETP</sequence>
<dbReference type="Proteomes" id="UP001328107">
    <property type="component" value="Unassembled WGS sequence"/>
</dbReference>
<proteinExistence type="predicted"/>
<protein>
    <submittedName>
        <fullName evidence="1">Uncharacterized protein</fullName>
    </submittedName>
</protein>
<name>A0AAN5CRR8_9BILA</name>
<evidence type="ECO:0000313" key="1">
    <source>
        <dbReference type="EMBL" id="GMR49385.1"/>
    </source>
</evidence>
<reference evidence="2" key="1">
    <citation type="submission" date="2022-10" db="EMBL/GenBank/DDBJ databases">
        <title>Genome assembly of Pristionchus species.</title>
        <authorList>
            <person name="Yoshida K."/>
            <person name="Sommer R.J."/>
        </authorList>
    </citation>
    <scope>NUCLEOTIDE SEQUENCE [LARGE SCALE GENOMIC DNA]</scope>
    <source>
        <strain evidence="2">RS5460</strain>
    </source>
</reference>
<keyword evidence="2" id="KW-1185">Reference proteome</keyword>
<accession>A0AAN5CRR8</accession>
<gene>
    <name evidence="1" type="ORF">PMAYCL1PPCAC_19580</name>
</gene>
<evidence type="ECO:0000313" key="2">
    <source>
        <dbReference type="Proteomes" id="UP001328107"/>
    </source>
</evidence>
<comment type="caution">
    <text evidence="1">The sequence shown here is derived from an EMBL/GenBank/DDBJ whole genome shotgun (WGS) entry which is preliminary data.</text>
</comment>
<dbReference type="EMBL" id="BTRK01000004">
    <property type="protein sequence ID" value="GMR49385.1"/>
    <property type="molecule type" value="Genomic_DNA"/>
</dbReference>